<evidence type="ECO:0000256" key="2">
    <source>
        <dbReference type="ARBA" id="ARBA00023203"/>
    </source>
</evidence>
<dbReference type="Gene3D" id="1.10.418.10">
    <property type="entry name" value="Calponin-like domain"/>
    <property type="match status" value="1"/>
</dbReference>
<dbReference type="InterPro" id="IPR001589">
    <property type="entry name" value="Actinin_actin-bd_CS"/>
</dbReference>
<evidence type="ECO:0000256" key="1">
    <source>
        <dbReference type="ARBA" id="ARBA00022737"/>
    </source>
</evidence>
<evidence type="ECO:0000259" key="3">
    <source>
        <dbReference type="PROSITE" id="PS50021"/>
    </source>
</evidence>
<proteinExistence type="predicted"/>
<dbReference type="InterPro" id="IPR001715">
    <property type="entry name" value="CH_dom"/>
</dbReference>
<dbReference type="PROSITE" id="PS00019">
    <property type="entry name" value="ACTININ_1"/>
    <property type="match status" value="1"/>
</dbReference>
<comment type="caution">
    <text evidence="4">The sequence shown here is derived from an EMBL/GenBank/DDBJ whole genome shotgun (WGS) entry which is preliminary data.</text>
</comment>
<name>A0AAD6BU87_9TELE</name>
<keyword evidence="1" id="KW-0677">Repeat</keyword>
<dbReference type="SUPFAM" id="SSF47576">
    <property type="entry name" value="Calponin-homology domain, CH-domain"/>
    <property type="match status" value="1"/>
</dbReference>
<protein>
    <recommendedName>
        <fullName evidence="3">Calponin-homology (CH) domain-containing protein</fullName>
    </recommendedName>
</protein>
<dbReference type="InterPro" id="IPR036872">
    <property type="entry name" value="CH_dom_sf"/>
</dbReference>
<dbReference type="Proteomes" id="UP001219934">
    <property type="component" value="Unassembled WGS sequence"/>
</dbReference>
<dbReference type="CDD" id="cd21188">
    <property type="entry name" value="CH_PLEC-like_rpt1"/>
    <property type="match status" value="1"/>
</dbReference>
<dbReference type="Pfam" id="PF00307">
    <property type="entry name" value="CH"/>
    <property type="match status" value="1"/>
</dbReference>
<dbReference type="SMART" id="SM00033">
    <property type="entry name" value="CH"/>
    <property type="match status" value="1"/>
</dbReference>
<dbReference type="PANTHER" id="PTHR11915">
    <property type="entry name" value="SPECTRIN/FILAMIN RELATED CYTOSKELETAL PROTEIN"/>
    <property type="match status" value="1"/>
</dbReference>
<sequence>MASVCPIQDPLDSPQELEQRMKYLFQAEREHRAHLVTLMCCMDERDRVQKKTFTKWINQHLLKVRKHINDLYEDLRDGHNLISLLEVLSGDTLPRERDFLKTLRLVSGTEACAVEQHGDTVDGDDDKGPRERGRMRFHRLQNVQIALDYLKRRQVKLVNIRNDDITDGNPKLTLGLIWTIILHFQRLMISATETLACCGIELHNSVTNAHQIYASKMILLLTTRCQNCAARIMLTVVIAVLLIEDYSVIYDLDSSTVGQAV</sequence>
<gene>
    <name evidence="4" type="ORF">JOQ06_021188</name>
</gene>
<keyword evidence="5" id="KW-1185">Reference proteome</keyword>
<accession>A0AAD6BU87</accession>
<dbReference type="EMBL" id="JAPTMU010000001">
    <property type="protein sequence ID" value="KAJ4949679.1"/>
    <property type="molecule type" value="Genomic_DNA"/>
</dbReference>
<reference evidence="4" key="1">
    <citation type="submission" date="2022-11" db="EMBL/GenBank/DDBJ databases">
        <title>Chromosome-level genome of Pogonophryne albipinna.</title>
        <authorList>
            <person name="Jo E."/>
        </authorList>
    </citation>
    <scope>NUCLEOTIDE SEQUENCE</scope>
    <source>
        <strain evidence="4">SGF0006</strain>
        <tissue evidence="4">Muscle</tissue>
    </source>
</reference>
<evidence type="ECO:0000313" key="5">
    <source>
        <dbReference type="Proteomes" id="UP001219934"/>
    </source>
</evidence>
<evidence type="ECO:0000313" key="4">
    <source>
        <dbReference type="EMBL" id="KAJ4949679.1"/>
    </source>
</evidence>
<organism evidence="4 5">
    <name type="scientific">Pogonophryne albipinna</name>
    <dbReference type="NCBI Taxonomy" id="1090488"/>
    <lineage>
        <taxon>Eukaryota</taxon>
        <taxon>Metazoa</taxon>
        <taxon>Chordata</taxon>
        <taxon>Craniata</taxon>
        <taxon>Vertebrata</taxon>
        <taxon>Euteleostomi</taxon>
        <taxon>Actinopterygii</taxon>
        <taxon>Neopterygii</taxon>
        <taxon>Teleostei</taxon>
        <taxon>Neoteleostei</taxon>
        <taxon>Acanthomorphata</taxon>
        <taxon>Eupercaria</taxon>
        <taxon>Perciformes</taxon>
        <taxon>Notothenioidei</taxon>
        <taxon>Pogonophryne</taxon>
    </lineage>
</organism>
<keyword evidence="2" id="KW-0009">Actin-binding</keyword>
<dbReference type="AlphaFoldDB" id="A0AAD6BU87"/>
<feature type="domain" description="Calponin-homology (CH)" evidence="3">
    <location>
        <begin position="47"/>
        <end position="185"/>
    </location>
</feature>
<dbReference type="GO" id="GO:0003779">
    <property type="term" value="F:actin binding"/>
    <property type="evidence" value="ECO:0007669"/>
    <property type="project" value="UniProtKB-KW"/>
</dbReference>
<dbReference type="PROSITE" id="PS50021">
    <property type="entry name" value="CH"/>
    <property type="match status" value="1"/>
</dbReference>
<dbReference type="PROSITE" id="PS00020">
    <property type="entry name" value="ACTININ_2"/>
    <property type="match status" value="1"/>
</dbReference>